<evidence type="ECO:0000259" key="1">
    <source>
        <dbReference type="Pfam" id="PF16289"/>
    </source>
</evidence>
<evidence type="ECO:0000313" key="2">
    <source>
        <dbReference type="EMBL" id="GEN77497.1"/>
    </source>
</evidence>
<keyword evidence="3" id="KW-1185">Reference proteome</keyword>
<name>A0A511YQM4_9FLAO</name>
<dbReference type="AlphaFoldDB" id="A0A511YQM4"/>
<dbReference type="OrthoDB" id="799739at2"/>
<comment type="caution">
    <text evidence="2">The sequence shown here is derived from an EMBL/GenBank/DDBJ whole genome shotgun (WGS) entry which is preliminary data.</text>
</comment>
<gene>
    <name evidence="2" type="ORF">CHA01nite_32370</name>
</gene>
<evidence type="ECO:0000313" key="3">
    <source>
        <dbReference type="Proteomes" id="UP000321863"/>
    </source>
</evidence>
<proteinExistence type="predicted"/>
<sequence length="927" mass="108369">MAKNILIDTNILKTLVSRTTFNPYLRQIHLWQEQGDITVYYPETLKAEWNKHREEELKKISDIVRKHKNVMKVSELFDKTPDIGEPELVLADKRLQAQVFAIDQLLESAVLITDEGKAASLMWEHRKHSKAPFRKKKSSDNDAVILFATLDELSIRGERELFFFSSNHTDFAAPGNEEVIHADISARYPDIKIIYFCDLAVGMQALVGVGLSTKKKSAGAGKFFITKLFPDDTGKPLAERLVSYINNRFSDISFLPKRLFCFHTPFVVGEEFTERKIPFVLNTDNKDVYNLFIDQDILPALADKSTLVEQDISEAELTDFLRSNLVYEISYQGEKPISLVHRQRDECTCSVCVFRRLQFRKSFIMLKGIDLEPASLKKAYTFYLHGDYGKSISVLEDVVKKAESERRWITYYIAKYNLLLLGRSLKYRKTSEDLPQELLSGYRDLNLDEILMVCRKASINDILDHLHYGNFLDYARDRMKELVAKLKDQNTDQIQGYTNDTESLLEVYYETVLFAEHNFLMIDNFSDLHSLTSILLDGLFASYSCSPSLQGKFLHFTDFIVSKVIAYGKSDDIIRYKKRYGIKKIKYVSDKDSSFLVDQIKQLVDSYIFLEDWIGQNKTDGEDEIWIRYKRMFSNAVVVVSITEMPSSDIDLIALDILQFLKVQKRLHDHELAPMLSFFLTNTSLFLTEETVQKFFHTLYSMENVEYGQLLHTLANATKKRNTKLDFSAREWERFRMKYLTDIKSYLSEEKVDELLDLHYFITDENYRTEIIDFLDTKIKNCFDGNIYYSLVIKGHIRQEEKLTMQYEADILRLAEGGRKTILFDTGFYTDIYLDEFVNLSFSLDRPVSKELREALEALDNYYCWVLDIDNFDYKKFNSDWLFNHLTIYYKEKFRKSSVLRVVLKRIILESKDHNLGQLYIDLYDPL</sequence>
<dbReference type="RefSeq" id="WP_146943328.1">
    <property type="nucleotide sequence ID" value="NZ_BJYJ01000024.1"/>
</dbReference>
<dbReference type="EMBL" id="BJYJ01000024">
    <property type="protein sequence ID" value="GEN77497.1"/>
    <property type="molecule type" value="Genomic_DNA"/>
</dbReference>
<feature type="domain" description="DUF4935" evidence="1">
    <location>
        <begin position="5"/>
        <end position="171"/>
    </location>
</feature>
<reference evidence="2 3" key="1">
    <citation type="submission" date="2019-07" db="EMBL/GenBank/DDBJ databases">
        <title>Whole genome shotgun sequence of Chryseobacterium hagamense NBRC 105253.</title>
        <authorList>
            <person name="Hosoyama A."/>
            <person name="Uohara A."/>
            <person name="Ohji S."/>
            <person name="Ichikawa N."/>
        </authorList>
    </citation>
    <scope>NUCLEOTIDE SEQUENCE [LARGE SCALE GENOMIC DNA]</scope>
    <source>
        <strain evidence="2 3">NBRC 105253</strain>
    </source>
</reference>
<organism evidence="2 3">
    <name type="scientific">Chryseobacterium hagamense</name>
    <dbReference type="NCBI Taxonomy" id="395935"/>
    <lineage>
        <taxon>Bacteria</taxon>
        <taxon>Pseudomonadati</taxon>
        <taxon>Bacteroidota</taxon>
        <taxon>Flavobacteriia</taxon>
        <taxon>Flavobacteriales</taxon>
        <taxon>Weeksellaceae</taxon>
        <taxon>Chryseobacterium group</taxon>
        <taxon>Chryseobacterium</taxon>
    </lineage>
</organism>
<accession>A0A511YQM4</accession>
<protein>
    <recommendedName>
        <fullName evidence="1">DUF4935 domain-containing protein</fullName>
    </recommendedName>
</protein>
<dbReference type="InterPro" id="IPR032557">
    <property type="entry name" value="DUF4935"/>
</dbReference>
<dbReference type="Proteomes" id="UP000321863">
    <property type="component" value="Unassembled WGS sequence"/>
</dbReference>
<dbReference type="Pfam" id="PF16289">
    <property type="entry name" value="PIN_12"/>
    <property type="match status" value="1"/>
</dbReference>